<evidence type="ECO:0000259" key="4">
    <source>
        <dbReference type="PROSITE" id="PS50887"/>
    </source>
</evidence>
<organism evidence="5 6">
    <name type="scientific">Peribacillus faecalis</name>
    <dbReference type="NCBI Taxonomy" id="2772559"/>
    <lineage>
        <taxon>Bacteria</taxon>
        <taxon>Bacillati</taxon>
        <taxon>Bacillota</taxon>
        <taxon>Bacilli</taxon>
        <taxon>Bacillales</taxon>
        <taxon>Bacillaceae</taxon>
        <taxon>Peribacillus</taxon>
    </lineage>
</organism>
<dbReference type="InterPro" id="IPR035965">
    <property type="entry name" value="PAS-like_dom_sf"/>
</dbReference>
<dbReference type="InterPro" id="IPR000014">
    <property type="entry name" value="PAS"/>
</dbReference>
<feature type="domain" description="PAS" evidence="1">
    <location>
        <begin position="159"/>
        <end position="189"/>
    </location>
</feature>
<dbReference type="AlphaFoldDB" id="A0A927CZ98"/>
<dbReference type="Pfam" id="PF13426">
    <property type="entry name" value="PAS_9"/>
    <property type="match status" value="1"/>
</dbReference>
<feature type="domain" description="PAC" evidence="2">
    <location>
        <begin position="217"/>
        <end position="269"/>
    </location>
</feature>
<dbReference type="SUPFAM" id="SSF141868">
    <property type="entry name" value="EAL domain-like"/>
    <property type="match status" value="1"/>
</dbReference>
<dbReference type="SMART" id="SM00086">
    <property type="entry name" value="PAC"/>
    <property type="match status" value="1"/>
</dbReference>
<dbReference type="InterPro" id="IPR001610">
    <property type="entry name" value="PAC"/>
</dbReference>
<dbReference type="SMART" id="SM00267">
    <property type="entry name" value="GGDEF"/>
    <property type="match status" value="1"/>
</dbReference>
<accession>A0A927CZ98</accession>
<evidence type="ECO:0000259" key="3">
    <source>
        <dbReference type="PROSITE" id="PS50883"/>
    </source>
</evidence>
<dbReference type="InterPro" id="IPR029787">
    <property type="entry name" value="Nucleotide_cyclase"/>
</dbReference>
<dbReference type="PANTHER" id="PTHR44757:SF2">
    <property type="entry name" value="BIOFILM ARCHITECTURE MAINTENANCE PROTEIN MBAA"/>
    <property type="match status" value="1"/>
</dbReference>
<dbReference type="SUPFAM" id="SSF55785">
    <property type="entry name" value="PYP-like sensor domain (PAS domain)"/>
    <property type="match status" value="2"/>
</dbReference>
<dbReference type="NCBIfam" id="TIGR00254">
    <property type="entry name" value="GGDEF"/>
    <property type="match status" value="1"/>
</dbReference>
<proteinExistence type="predicted"/>
<dbReference type="InterPro" id="IPR043128">
    <property type="entry name" value="Rev_trsase/Diguanyl_cyclase"/>
</dbReference>
<protein>
    <submittedName>
        <fullName evidence="5">EAL domain-containing protein</fullName>
    </submittedName>
</protein>
<dbReference type="Gene3D" id="3.30.70.270">
    <property type="match status" value="1"/>
</dbReference>
<name>A0A927CZ98_9BACI</name>
<dbReference type="InterPro" id="IPR001633">
    <property type="entry name" value="EAL_dom"/>
</dbReference>
<feature type="domain" description="EAL" evidence="3">
    <location>
        <begin position="440"/>
        <end position="690"/>
    </location>
</feature>
<evidence type="ECO:0000313" key="6">
    <source>
        <dbReference type="Proteomes" id="UP000602076"/>
    </source>
</evidence>
<dbReference type="SMART" id="SM00052">
    <property type="entry name" value="EAL"/>
    <property type="match status" value="1"/>
</dbReference>
<dbReference type="SUPFAM" id="SSF55073">
    <property type="entry name" value="Nucleotide cyclase"/>
    <property type="match status" value="1"/>
</dbReference>
<feature type="domain" description="GGDEF" evidence="4">
    <location>
        <begin position="300"/>
        <end position="432"/>
    </location>
</feature>
<dbReference type="Pfam" id="PF00563">
    <property type="entry name" value="EAL"/>
    <property type="match status" value="1"/>
</dbReference>
<dbReference type="InterPro" id="IPR035919">
    <property type="entry name" value="EAL_sf"/>
</dbReference>
<sequence length="691" mass="79941">MGNVLEQVNSENYILENILTSYMDLVYLKDKDGNWVKVNDYTKELFAFNEFNWCRKKNAELAYLFPYYKDFFVHSNDTDEQTWESKEITKHEQQISDLKGELRTFSVIKIPFYEQDGSRKSLLVMGKEITLVKEENSALTTTVRALADFKFALDQSSIVATTDSRGRITYVNDTFCEISKYSREELIGKDHRILNSGYHSKKFFGEMWKTIKSGECWKGEIKNRAKDGSFYWVKTTIIPFLCEKGIPYQFIAIRQDITGEKKFGEKLFHNAYHDDLTGLRNRRAFRDNINRCIHQDKKVSQLAFIYLDLNRFKYVNDTLGHNVGDQILRGVSDRLMRQLTDRADIYRFGGDEFIIVLKNQSNEEVEKFIDETKNLFLKPFYFNNERIYLSVSLGVSLFPRDGDDVETLLKKADSAMYSAKENGNNTIRFYTDELSDMTKKMKLENALRQAVAENQFTLVYQPQFNLRSKKIVGVEALIRWEHPTLGVIPPSEFIPLAEETGLIEPISEWVLETACRQNCEWQKSGIANIRMGINIPSSLFKDNLVKLVESMLEKTNLQPCYLDLEITESTMNVPEITIPILKKLKAIGVRLSIDDFGTGYSSLAYLKDFPVDCLKIDRSFIEEIQTDNGPIVKMIISMARLLNFSVIAEGIETDEQLDFLSQLSCDEGQGYLFSRPLPEKEIYKLLSVMEN</sequence>
<keyword evidence="6" id="KW-1185">Reference proteome</keyword>
<dbReference type="PROSITE" id="PS50112">
    <property type="entry name" value="PAS"/>
    <property type="match status" value="1"/>
</dbReference>
<dbReference type="InterPro" id="IPR000700">
    <property type="entry name" value="PAS-assoc_C"/>
</dbReference>
<evidence type="ECO:0000259" key="2">
    <source>
        <dbReference type="PROSITE" id="PS50113"/>
    </source>
</evidence>
<dbReference type="Gene3D" id="3.20.20.450">
    <property type="entry name" value="EAL domain"/>
    <property type="match status" value="1"/>
</dbReference>
<gene>
    <name evidence="5" type="ORF">IEO70_09850</name>
</gene>
<dbReference type="PROSITE" id="PS50883">
    <property type="entry name" value="EAL"/>
    <property type="match status" value="1"/>
</dbReference>
<dbReference type="PROSITE" id="PS50887">
    <property type="entry name" value="GGDEF"/>
    <property type="match status" value="1"/>
</dbReference>
<evidence type="ECO:0000259" key="1">
    <source>
        <dbReference type="PROSITE" id="PS50112"/>
    </source>
</evidence>
<evidence type="ECO:0000313" key="5">
    <source>
        <dbReference type="EMBL" id="MBD3108670.1"/>
    </source>
</evidence>
<dbReference type="Pfam" id="PF00990">
    <property type="entry name" value="GGDEF"/>
    <property type="match status" value="1"/>
</dbReference>
<dbReference type="Gene3D" id="3.30.450.20">
    <property type="entry name" value="PAS domain"/>
    <property type="match status" value="2"/>
</dbReference>
<dbReference type="InterPro" id="IPR000160">
    <property type="entry name" value="GGDEF_dom"/>
</dbReference>
<dbReference type="InterPro" id="IPR052155">
    <property type="entry name" value="Biofilm_reg_signaling"/>
</dbReference>
<dbReference type="PROSITE" id="PS50113">
    <property type="entry name" value="PAC"/>
    <property type="match status" value="1"/>
</dbReference>
<dbReference type="FunFam" id="3.20.20.450:FF:000001">
    <property type="entry name" value="Cyclic di-GMP phosphodiesterase yahA"/>
    <property type="match status" value="1"/>
</dbReference>
<dbReference type="Proteomes" id="UP000602076">
    <property type="component" value="Unassembled WGS sequence"/>
</dbReference>
<reference evidence="5" key="1">
    <citation type="submission" date="2020-09" db="EMBL/GenBank/DDBJ databases">
        <title>Bacillus faecalis sp. nov., a moderately halophilic bacterium isolated from cow faeces.</title>
        <authorList>
            <person name="Jiang L."/>
            <person name="Lee J."/>
        </authorList>
    </citation>
    <scope>NUCLEOTIDE SEQUENCE</scope>
    <source>
        <strain evidence="5">AGMB 02131</strain>
    </source>
</reference>
<dbReference type="CDD" id="cd01948">
    <property type="entry name" value="EAL"/>
    <property type="match status" value="1"/>
</dbReference>
<dbReference type="EMBL" id="JACXSI010000022">
    <property type="protein sequence ID" value="MBD3108670.1"/>
    <property type="molecule type" value="Genomic_DNA"/>
</dbReference>
<comment type="caution">
    <text evidence="5">The sequence shown here is derived from an EMBL/GenBank/DDBJ whole genome shotgun (WGS) entry which is preliminary data.</text>
</comment>
<dbReference type="CDD" id="cd01949">
    <property type="entry name" value="GGDEF"/>
    <property type="match status" value="1"/>
</dbReference>
<dbReference type="SMART" id="SM00091">
    <property type="entry name" value="PAS"/>
    <property type="match status" value="2"/>
</dbReference>
<dbReference type="PANTHER" id="PTHR44757">
    <property type="entry name" value="DIGUANYLATE CYCLASE DGCP"/>
    <property type="match status" value="1"/>
</dbReference>
<dbReference type="NCBIfam" id="TIGR00229">
    <property type="entry name" value="sensory_box"/>
    <property type="match status" value="1"/>
</dbReference>
<dbReference type="CDD" id="cd00130">
    <property type="entry name" value="PAS"/>
    <property type="match status" value="1"/>
</dbReference>